<feature type="transmembrane region" description="Helical" evidence="6">
    <location>
        <begin position="223"/>
        <end position="245"/>
    </location>
</feature>
<dbReference type="OrthoDB" id="63215at2759"/>
<evidence type="ECO:0000256" key="2">
    <source>
        <dbReference type="ARBA" id="ARBA00022692"/>
    </source>
</evidence>
<dbReference type="Pfam" id="PF10261">
    <property type="entry name" value="FIT"/>
    <property type="match status" value="1"/>
</dbReference>
<evidence type="ECO:0000313" key="8">
    <source>
        <dbReference type="Proteomes" id="UP000294530"/>
    </source>
</evidence>
<comment type="subcellular location">
    <subcellularLocation>
        <location evidence="1">Endoplasmic reticulum membrane</location>
        <topology evidence="1">Multi-pass membrane protein</topology>
    </subcellularLocation>
</comment>
<evidence type="ECO:0000256" key="5">
    <source>
        <dbReference type="ARBA" id="ARBA00023136"/>
    </source>
</evidence>
<dbReference type="GO" id="GO:0005789">
    <property type="term" value="C:endoplasmic reticulum membrane"/>
    <property type="evidence" value="ECO:0007669"/>
    <property type="project" value="UniProtKB-SubCell"/>
</dbReference>
<dbReference type="KEGG" id="blac:94346127"/>
<feature type="transmembrane region" description="Helical" evidence="6">
    <location>
        <begin position="133"/>
        <end position="151"/>
    </location>
</feature>
<keyword evidence="2 6" id="KW-0812">Transmembrane</keyword>
<evidence type="ECO:0000256" key="6">
    <source>
        <dbReference type="SAM" id="Phobius"/>
    </source>
</evidence>
<accession>A0A976IFH4</accession>
<dbReference type="InterPro" id="IPR019388">
    <property type="entry name" value="FIT"/>
</dbReference>
<evidence type="ECO:0000256" key="4">
    <source>
        <dbReference type="ARBA" id="ARBA00022989"/>
    </source>
</evidence>
<dbReference type="Proteomes" id="UP000294530">
    <property type="component" value="Unassembled WGS sequence"/>
</dbReference>
<protein>
    <submittedName>
        <fullName evidence="7">Uncharacterized protein</fullName>
    </submittedName>
</protein>
<evidence type="ECO:0000256" key="3">
    <source>
        <dbReference type="ARBA" id="ARBA00022824"/>
    </source>
</evidence>
<proteinExistence type="predicted"/>
<dbReference type="GO" id="GO:0019915">
    <property type="term" value="P:lipid storage"/>
    <property type="evidence" value="ECO:0007669"/>
    <property type="project" value="InterPro"/>
</dbReference>
<keyword evidence="4 6" id="KW-1133">Transmembrane helix</keyword>
<reference evidence="7 8" key="1">
    <citation type="journal article" date="2021" name="Genome Biol.">
        <title>AFLAP: assembly-free linkage analysis pipeline using k-mers from genome sequencing data.</title>
        <authorList>
            <person name="Fletcher K."/>
            <person name="Zhang L."/>
            <person name="Gil J."/>
            <person name="Han R."/>
            <person name="Cavanaugh K."/>
            <person name="Michelmore R."/>
        </authorList>
    </citation>
    <scope>NUCLEOTIDE SEQUENCE [LARGE SCALE GENOMIC DNA]</scope>
    <source>
        <strain evidence="7 8">SF5</strain>
    </source>
</reference>
<feature type="transmembrane region" description="Helical" evidence="6">
    <location>
        <begin position="93"/>
        <end position="112"/>
    </location>
</feature>
<sequence>MTSKKLVAVQKAQLMRHQIDARGLFGVINALLLLMVLYTSNRYPHKFVRVDGDCDSNWLAVDAPQGSEAICCNKEAGGYANAPCYTGMDLMPILSSLQGAWAIPLSGLVFNYGSMMLGPRVTMPRVRVYVRRGLLYAGIMALRTLVLYQGLGALEQQFWNLFTGHSRAACWYAAQRHSKRCPAGFDHSDHIVLLVSHYLSISMFEWFALNVESTGPSLKRTCLRLWLLVVGGIATYLLFYTASYFHTTAENLLGLVIAQGCIMVPLVLLTQDYFTSIPWLRLTNFILLPEKS</sequence>
<evidence type="ECO:0000313" key="7">
    <source>
        <dbReference type="EMBL" id="TDH69764.1"/>
    </source>
</evidence>
<organism evidence="7 8">
    <name type="scientific">Bremia lactucae</name>
    <name type="common">Lettuce downy mildew</name>
    <dbReference type="NCBI Taxonomy" id="4779"/>
    <lineage>
        <taxon>Eukaryota</taxon>
        <taxon>Sar</taxon>
        <taxon>Stramenopiles</taxon>
        <taxon>Oomycota</taxon>
        <taxon>Peronosporomycetes</taxon>
        <taxon>Peronosporales</taxon>
        <taxon>Peronosporaceae</taxon>
        <taxon>Bremia</taxon>
    </lineage>
</organism>
<gene>
    <name evidence="7" type="ORF">CCR75_002359</name>
</gene>
<keyword evidence="8" id="KW-1185">Reference proteome</keyword>
<evidence type="ECO:0000256" key="1">
    <source>
        <dbReference type="ARBA" id="ARBA00004477"/>
    </source>
</evidence>
<dbReference type="EMBL" id="SHOA02000007">
    <property type="protein sequence ID" value="TDH69764.1"/>
    <property type="molecule type" value="Genomic_DNA"/>
</dbReference>
<keyword evidence="5 6" id="KW-0472">Membrane</keyword>
<name>A0A976IFH4_BRELC</name>
<comment type="caution">
    <text evidence="7">The sequence shown here is derived from an EMBL/GenBank/DDBJ whole genome shotgun (WGS) entry which is preliminary data.</text>
</comment>
<dbReference type="GeneID" id="94346127"/>
<feature type="transmembrane region" description="Helical" evidence="6">
    <location>
        <begin position="21"/>
        <end position="40"/>
    </location>
</feature>
<dbReference type="RefSeq" id="XP_067819263.1">
    <property type="nucleotide sequence ID" value="XM_067960456.1"/>
</dbReference>
<dbReference type="GO" id="GO:0010945">
    <property type="term" value="F:coenzyme A diphosphatase activity"/>
    <property type="evidence" value="ECO:0007669"/>
    <property type="project" value="InterPro"/>
</dbReference>
<dbReference type="AlphaFoldDB" id="A0A976IFH4"/>
<feature type="transmembrane region" description="Helical" evidence="6">
    <location>
        <begin position="251"/>
        <end position="269"/>
    </location>
</feature>
<keyword evidence="3" id="KW-0256">Endoplasmic reticulum</keyword>